<proteinExistence type="predicted"/>
<evidence type="ECO:0000313" key="1">
    <source>
        <dbReference type="EMBL" id="KAK7588191.1"/>
    </source>
</evidence>
<evidence type="ECO:0000313" key="2">
    <source>
        <dbReference type="Proteomes" id="UP001367676"/>
    </source>
</evidence>
<dbReference type="Proteomes" id="UP001367676">
    <property type="component" value="Unassembled WGS sequence"/>
</dbReference>
<comment type="caution">
    <text evidence="1">The sequence shown here is derived from an EMBL/GenBank/DDBJ whole genome shotgun (WGS) entry which is preliminary data.</text>
</comment>
<gene>
    <name evidence="1" type="ORF">V9T40_005436</name>
</gene>
<dbReference type="AlphaFoldDB" id="A0AAN9TET5"/>
<accession>A0AAN9TET5</accession>
<reference evidence="1 2" key="1">
    <citation type="submission" date="2024-03" db="EMBL/GenBank/DDBJ databases">
        <title>Adaptation during the transition from Ophiocordyceps entomopathogen to insect associate is accompanied by gene loss and intensified selection.</title>
        <authorList>
            <person name="Ward C.M."/>
            <person name="Onetto C.A."/>
            <person name="Borneman A.R."/>
        </authorList>
    </citation>
    <scope>NUCLEOTIDE SEQUENCE [LARGE SCALE GENOMIC DNA]</scope>
    <source>
        <strain evidence="1">AWRI1</strain>
        <tissue evidence="1">Single Adult Female</tissue>
    </source>
</reference>
<protein>
    <submittedName>
        <fullName evidence="1">Uncharacterized protein</fullName>
    </submittedName>
</protein>
<keyword evidence="2" id="KW-1185">Reference proteome</keyword>
<dbReference type="EMBL" id="JBBCAQ010000023">
    <property type="protein sequence ID" value="KAK7588191.1"/>
    <property type="molecule type" value="Genomic_DNA"/>
</dbReference>
<sequence>MTSHRRYLKLMFGFVPRADLIDSVIRLSTIKLAGKKGYKELQKINKHPTLLSTGFQDSTLQHVDLFVD</sequence>
<organism evidence="1 2">
    <name type="scientific">Parthenolecanium corni</name>
    <dbReference type="NCBI Taxonomy" id="536013"/>
    <lineage>
        <taxon>Eukaryota</taxon>
        <taxon>Metazoa</taxon>
        <taxon>Ecdysozoa</taxon>
        <taxon>Arthropoda</taxon>
        <taxon>Hexapoda</taxon>
        <taxon>Insecta</taxon>
        <taxon>Pterygota</taxon>
        <taxon>Neoptera</taxon>
        <taxon>Paraneoptera</taxon>
        <taxon>Hemiptera</taxon>
        <taxon>Sternorrhyncha</taxon>
        <taxon>Coccoidea</taxon>
        <taxon>Coccidae</taxon>
        <taxon>Parthenolecanium</taxon>
    </lineage>
</organism>
<name>A0AAN9TET5_9HEMI</name>